<dbReference type="EMBL" id="AZGN01000011">
    <property type="protein sequence ID" value="KRM34040.1"/>
    <property type="molecule type" value="Genomic_DNA"/>
</dbReference>
<gene>
    <name evidence="1" type="ORF">FC44_GL000524</name>
</gene>
<evidence type="ECO:0000313" key="2">
    <source>
        <dbReference type="Proteomes" id="UP000051735"/>
    </source>
</evidence>
<protein>
    <submittedName>
        <fullName evidence="1">Uncharacterized protein</fullName>
    </submittedName>
</protein>
<evidence type="ECO:0000313" key="1">
    <source>
        <dbReference type="EMBL" id="KRM34040.1"/>
    </source>
</evidence>
<reference evidence="1 2" key="1">
    <citation type="journal article" date="2015" name="Genome Announc.">
        <title>Expanding the biotechnology potential of lactobacilli through comparative genomics of 213 strains and associated genera.</title>
        <authorList>
            <person name="Sun Z."/>
            <person name="Harris H.M."/>
            <person name="McCann A."/>
            <person name="Guo C."/>
            <person name="Argimon S."/>
            <person name="Zhang W."/>
            <person name="Yang X."/>
            <person name="Jeffery I.B."/>
            <person name="Cooney J.C."/>
            <person name="Kagawa T.F."/>
            <person name="Liu W."/>
            <person name="Song Y."/>
            <person name="Salvetti E."/>
            <person name="Wrobel A."/>
            <person name="Rasinkangas P."/>
            <person name="Parkhill J."/>
            <person name="Rea M.C."/>
            <person name="O'Sullivan O."/>
            <person name="Ritari J."/>
            <person name="Douillard F.P."/>
            <person name="Paul Ross R."/>
            <person name="Yang R."/>
            <person name="Briner A.E."/>
            <person name="Felis G.E."/>
            <person name="de Vos W.M."/>
            <person name="Barrangou R."/>
            <person name="Klaenhammer T.R."/>
            <person name="Caufield P.W."/>
            <person name="Cui Y."/>
            <person name="Zhang H."/>
            <person name="O'Toole P.W."/>
        </authorList>
    </citation>
    <scope>NUCLEOTIDE SEQUENCE [LARGE SCALE GENOMIC DNA]</scope>
    <source>
        <strain evidence="1 2">DSM 6629</strain>
    </source>
</reference>
<sequence length="112" mass="13014">MVNNLAKNMLKWGGKKFKRKQEDKKMKLKQSLKEILEKVTLKNEAEQDLVNQAIVELDKGEYEPKVQKQLRDALNKLVLQGKISKEGLSFFEELSKPNFDVDLALSSMTWFN</sequence>
<dbReference type="RefSeq" id="WP_236695251.1">
    <property type="nucleotide sequence ID" value="NZ_AZGN01000011.1"/>
</dbReference>
<keyword evidence="2" id="KW-1185">Reference proteome</keyword>
<accession>A0ABR5PSV0</accession>
<proteinExistence type="predicted"/>
<dbReference type="Proteomes" id="UP000051735">
    <property type="component" value="Unassembled WGS sequence"/>
</dbReference>
<comment type="caution">
    <text evidence="1">The sequence shown here is derived from an EMBL/GenBank/DDBJ whole genome shotgun (WGS) entry which is preliminary data.</text>
</comment>
<name>A0ABR5PSV0_9LACO</name>
<organism evidence="1 2">
    <name type="scientific">Lactobacillus intestinalis DSM 6629</name>
    <dbReference type="NCBI Taxonomy" id="1423761"/>
    <lineage>
        <taxon>Bacteria</taxon>
        <taxon>Bacillati</taxon>
        <taxon>Bacillota</taxon>
        <taxon>Bacilli</taxon>
        <taxon>Lactobacillales</taxon>
        <taxon>Lactobacillaceae</taxon>
        <taxon>Lactobacillus</taxon>
    </lineage>
</organism>